<dbReference type="EMBL" id="BFEA01000720">
    <property type="protein sequence ID" value="GBG89168.1"/>
    <property type="molecule type" value="Genomic_DNA"/>
</dbReference>
<evidence type="ECO:0000313" key="3">
    <source>
        <dbReference type="Proteomes" id="UP000265515"/>
    </source>
</evidence>
<dbReference type="Proteomes" id="UP000265515">
    <property type="component" value="Unassembled WGS sequence"/>
</dbReference>
<proteinExistence type="predicted"/>
<feature type="region of interest" description="Disordered" evidence="1">
    <location>
        <begin position="753"/>
        <end position="792"/>
    </location>
</feature>
<feature type="compositionally biased region" description="Basic and acidic residues" evidence="1">
    <location>
        <begin position="222"/>
        <end position="236"/>
    </location>
</feature>
<evidence type="ECO:0000313" key="2">
    <source>
        <dbReference type="EMBL" id="GBG89168.1"/>
    </source>
</evidence>
<feature type="compositionally biased region" description="Gly residues" evidence="1">
    <location>
        <begin position="210"/>
        <end position="221"/>
    </location>
</feature>
<feature type="compositionally biased region" description="Basic and acidic residues" evidence="1">
    <location>
        <begin position="282"/>
        <end position="312"/>
    </location>
</feature>
<dbReference type="Gramene" id="GBG89168">
    <property type="protein sequence ID" value="GBG89168"/>
    <property type="gene ID" value="CBR_g48876"/>
</dbReference>
<feature type="compositionally biased region" description="Basic and acidic residues" evidence="1">
    <location>
        <begin position="140"/>
        <end position="159"/>
    </location>
</feature>
<keyword evidence="3" id="KW-1185">Reference proteome</keyword>
<name>A0A388M3J9_CHABU</name>
<comment type="caution">
    <text evidence="2">The sequence shown here is derived from an EMBL/GenBank/DDBJ whole genome shotgun (WGS) entry which is preliminary data.</text>
</comment>
<reference evidence="2 3" key="1">
    <citation type="journal article" date="2018" name="Cell">
        <title>The Chara Genome: Secondary Complexity and Implications for Plant Terrestrialization.</title>
        <authorList>
            <person name="Nishiyama T."/>
            <person name="Sakayama H."/>
            <person name="Vries J.D."/>
            <person name="Buschmann H."/>
            <person name="Saint-Marcoux D."/>
            <person name="Ullrich K.K."/>
            <person name="Haas F.B."/>
            <person name="Vanderstraeten L."/>
            <person name="Becker D."/>
            <person name="Lang D."/>
            <person name="Vosolsobe S."/>
            <person name="Rombauts S."/>
            <person name="Wilhelmsson P.K.I."/>
            <person name="Janitza P."/>
            <person name="Kern R."/>
            <person name="Heyl A."/>
            <person name="Rumpler F."/>
            <person name="Villalobos L.I.A.C."/>
            <person name="Clay J.M."/>
            <person name="Skokan R."/>
            <person name="Toyoda A."/>
            <person name="Suzuki Y."/>
            <person name="Kagoshima H."/>
            <person name="Schijlen E."/>
            <person name="Tajeshwar N."/>
            <person name="Catarino B."/>
            <person name="Hetherington A.J."/>
            <person name="Saltykova A."/>
            <person name="Bonnot C."/>
            <person name="Breuninger H."/>
            <person name="Symeonidi A."/>
            <person name="Radhakrishnan G.V."/>
            <person name="Van Nieuwerburgh F."/>
            <person name="Deforce D."/>
            <person name="Chang C."/>
            <person name="Karol K.G."/>
            <person name="Hedrich R."/>
            <person name="Ulvskov P."/>
            <person name="Glockner G."/>
            <person name="Delwiche C.F."/>
            <person name="Petrasek J."/>
            <person name="Van de Peer Y."/>
            <person name="Friml J."/>
            <person name="Beilby M."/>
            <person name="Dolan L."/>
            <person name="Kohara Y."/>
            <person name="Sugano S."/>
            <person name="Fujiyama A."/>
            <person name="Delaux P.-M."/>
            <person name="Quint M."/>
            <person name="TheiBen G."/>
            <person name="Hagemann M."/>
            <person name="Harholt J."/>
            <person name="Dunand C."/>
            <person name="Zachgo S."/>
            <person name="Langdale J."/>
            <person name="Maumus F."/>
            <person name="Straeten D.V.D."/>
            <person name="Gould S.B."/>
            <person name="Rensing S.A."/>
        </authorList>
    </citation>
    <scope>NUCLEOTIDE SEQUENCE [LARGE SCALE GENOMIC DNA]</scope>
    <source>
        <strain evidence="2 3">S276</strain>
    </source>
</reference>
<feature type="region of interest" description="Disordered" evidence="1">
    <location>
        <begin position="203"/>
        <end position="469"/>
    </location>
</feature>
<organism evidence="2 3">
    <name type="scientific">Chara braunii</name>
    <name type="common">Braun's stonewort</name>
    <dbReference type="NCBI Taxonomy" id="69332"/>
    <lineage>
        <taxon>Eukaryota</taxon>
        <taxon>Viridiplantae</taxon>
        <taxon>Streptophyta</taxon>
        <taxon>Charophyceae</taxon>
        <taxon>Charales</taxon>
        <taxon>Characeae</taxon>
        <taxon>Chara</taxon>
    </lineage>
</organism>
<evidence type="ECO:0000256" key="1">
    <source>
        <dbReference type="SAM" id="MobiDB-lite"/>
    </source>
</evidence>
<dbReference type="AlphaFoldDB" id="A0A388M3J9"/>
<feature type="region of interest" description="Disordered" evidence="1">
    <location>
        <begin position="1"/>
        <end position="164"/>
    </location>
</feature>
<feature type="compositionally biased region" description="Basic and acidic residues" evidence="1">
    <location>
        <begin position="54"/>
        <end position="87"/>
    </location>
</feature>
<feature type="compositionally biased region" description="Gly residues" evidence="1">
    <location>
        <begin position="267"/>
        <end position="278"/>
    </location>
</feature>
<accession>A0A388M3J9</accession>
<feature type="compositionally biased region" description="Basic and acidic residues" evidence="1">
    <location>
        <begin position="252"/>
        <end position="261"/>
    </location>
</feature>
<gene>
    <name evidence="2" type="ORF">CBR_g48876</name>
</gene>
<sequence>MGGQTEGLPLQQSQQGGDPPRSGEGGGNTGRHEARGRGMTGQPRETQEEEQEGKEDKQRRKQDVAIEHEWQGLDRMDAQGEERRGSAEEIVETQEETRMERENKEEREQGTTMGREETGLQNAEPQGEGAQRRSILSTQEGERQELEKQEGRGKEKETMEVGQPSQVPMALCAVKTANGEEWVVVIEALAATAVGARAWRLERGGERGGGRGVLQGGGQGKGDGDRDGARDLEALVRHGGQVRAGGGIVRRQGVDDERQGENAEEGVGTGEEGVGKPGNGARESRIEKRQGHGKARQVEKTGDIAGRKEVREAATQTGVRASAYSWGLRGGELTDTDDERSEVEERRERSAGKTQLKAILMNPGPRPVRSEEGSVEGGMEGRQGGREEGAQGPSAQELRQGEEEREEAAQGTPLRQMQELRCPHRLQTNESDLPTGRVRLSSPEPQHRVEGEDREEQPTDRTTAKNRDGREEMRTNIRTRMSLLDRAFNDLRREDRLRVVPLIFKRDLGGLDILVTGQEAAEFEVRFAMATFEEHPSQQRVVAVAKQWVGNNYAVTSAIRFLERAEDGEMMGLNCFMLRAEFIVDARRLSLVAQFLWQDFAQVLDCAMLTNGRATADIMVVHILRGIDQRLPDDKKFTQGEFWERGLDWPAARMIPVSLSDHKLPLTELAMPATVETAPPPASVPHWVFQDPLHVRLAKQHWDCWEKNRQQEVEVSQHFQQGMQEIGRIMRLRARATRQAHLRTGEEYVRRMEELGPPEGGGGGRMVGTVDDSENTVGGVAADGSKELGDGK</sequence>
<feature type="compositionally biased region" description="Basic and acidic residues" evidence="1">
    <location>
        <begin position="445"/>
        <end position="469"/>
    </location>
</feature>
<feature type="compositionally biased region" description="Basic and acidic residues" evidence="1">
    <location>
        <begin position="95"/>
        <end position="118"/>
    </location>
</feature>
<protein>
    <submittedName>
        <fullName evidence="2">Uncharacterized protein</fullName>
    </submittedName>
</protein>